<dbReference type="InterPro" id="IPR001589">
    <property type="entry name" value="Actinin_actin-bd_CS"/>
</dbReference>
<keyword evidence="5" id="KW-0472">Membrane</keyword>
<dbReference type="InterPro" id="IPR052403">
    <property type="entry name" value="LINC-complex_assoc"/>
</dbReference>
<evidence type="ECO:0000256" key="1">
    <source>
        <dbReference type="ARBA" id="ARBA00004370"/>
    </source>
</evidence>
<keyword evidence="2" id="KW-0812">Transmembrane</keyword>
<evidence type="ECO:0000256" key="5">
    <source>
        <dbReference type="ARBA" id="ARBA00023136"/>
    </source>
</evidence>
<dbReference type="GO" id="GO:0034993">
    <property type="term" value="C:meiotic nuclear membrane microtubule tethering complex"/>
    <property type="evidence" value="ECO:0007669"/>
    <property type="project" value="TreeGrafter"/>
</dbReference>
<protein>
    <submittedName>
        <fullName evidence="8">(spotted green pufferfish) hypothetical protein</fullName>
    </submittedName>
</protein>
<dbReference type="Pfam" id="PF00307">
    <property type="entry name" value="CH"/>
    <property type="match status" value="2"/>
</dbReference>
<keyword evidence="3" id="KW-0677">Repeat</keyword>
<dbReference type="SMART" id="SM00033">
    <property type="entry name" value="CH"/>
    <property type="match status" value="2"/>
</dbReference>
<proteinExistence type="predicted"/>
<reference evidence="8" key="2">
    <citation type="submission" date="2004-02" db="EMBL/GenBank/DDBJ databases">
        <authorList>
            <consortium name="Genoscope"/>
            <consortium name="Whitehead Institute Centre for Genome Research"/>
        </authorList>
    </citation>
    <scope>NUCLEOTIDE SEQUENCE</scope>
</reference>
<dbReference type="InterPro" id="IPR036872">
    <property type="entry name" value="CH_dom_sf"/>
</dbReference>
<feature type="non-terminal residue" evidence="8">
    <location>
        <position position="1"/>
    </location>
</feature>
<dbReference type="OrthoDB" id="10017054at2759"/>
<dbReference type="AlphaFoldDB" id="Q4SGV6"/>
<feature type="non-terminal residue" evidence="8">
    <location>
        <position position="273"/>
    </location>
</feature>
<evidence type="ECO:0000256" key="2">
    <source>
        <dbReference type="ARBA" id="ARBA00022692"/>
    </source>
</evidence>
<evidence type="ECO:0000256" key="4">
    <source>
        <dbReference type="ARBA" id="ARBA00022989"/>
    </source>
</evidence>
<dbReference type="SUPFAM" id="SSF47576">
    <property type="entry name" value="Calponin-homology domain, CH-domain"/>
    <property type="match status" value="1"/>
</dbReference>
<keyword evidence="4" id="KW-1133">Transmembrane helix</keyword>
<dbReference type="PROSITE" id="PS00019">
    <property type="entry name" value="ACTININ_1"/>
    <property type="match status" value="1"/>
</dbReference>
<dbReference type="PANTHER" id="PTHR47535">
    <property type="entry name" value="MUSCLE-SPECIFIC PROTEIN 300 KDA, ISOFORM G"/>
    <property type="match status" value="1"/>
</dbReference>
<dbReference type="GO" id="GO:0005640">
    <property type="term" value="C:nuclear outer membrane"/>
    <property type="evidence" value="ECO:0007669"/>
    <property type="project" value="TreeGrafter"/>
</dbReference>
<dbReference type="GO" id="GO:0007097">
    <property type="term" value="P:nuclear migration"/>
    <property type="evidence" value="ECO:0007669"/>
    <property type="project" value="TreeGrafter"/>
</dbReference>
<gene>
    <name evidence="8" type="ORF">GSTENG00018461001</name>
</gene>
<feature type="domain" description="Calponin-homology (CH)" evidence="7">
    <location>
        <begin position="171"/>
        <end position="273"/>
    </location>
</feature>
<comment type="caution">
    <text evidence="8">The sequence shown here is derived from an EMBL/GenBank/DDBJ whole genome shotgun (WGS) entry which is preliminary data.</text>
</comment>
<feature type="domain" description="Calponin-homology (CH)" evidence="7">
    <location>
        <begin position="4"/>
        <end position="124"/>
    </location>
</feature>
<reference evidence="8" key="1">
    <citation type="journal article" date="2004" name="Nature">
        <title>Genome duplication in the teleost fish Tetraodon nigroviridis reveals the early vertebrate proto-karyotype.</title>
        <authorList>
            <person name="Jaillon O."/>
            <person name="Aury J.-M."/>
            <person name="Brunet F."/>
            <person name="Petit J.-L."/>
            <person name="Stange-Thomann N."/>
            <person name="Mauceli E."/>
            <person name="Bouneau L."/>
            <person name="Fischer C."/>
            <person name="Ozouf-Costaz C."/>
            <person name="Bernot A."/>
            <person name="Nicaud S."/>
            <person name="Jaffe D."/>
            <person name="Fisher S."/>
            <person name="Lutfalla G."/>
            <person name="Dossat C."/>
            <person name="Segurens B."/>
            <person name="Dasilva C."/>
            <person name="Salanoubat M."/>
            <person name="Levy M."/>
            <person name="Boudet N."/>
            <person name="Castellano S."/>
            <person name="Anthouard V."/>
            <person name="Jubin C."/>
            <person name="Castelli V."/>
            <person name="Katinka M."/>
            <person name="Vacherie B."/>
            <person name="Biemont C."/>
            <person name="Skalli Z."/>
            <person name="Cattolico L."/>
            <person name="Poulain J."/>
            <person name="De Berardinis V."/>
            <person name="Cruaud C."/>
            <person name="Duprat S."/>
            <person name="Brottier P."/>
            <person name="Coutanceau J.-P."/>
            <person name="Gouzy J."/>
            <person name="Parra G."/>
            <person name="Lardier G."/>
            <person name="Chapple C."/>
            <person name="McKernan K.J."/>
            <person name="McEwan P."/>
            <person name="Bosak S."/>
            <person name="Kellis M."/>
            <person name="Volff J.-N."/>
            <person name="Guigo R."/>
            <person name="Zody M.C."/>
            <person name="Mesirov J."/>
            <person name="Lindblad-Toh K."/>
            <person name="Birren B."/>
            <person name="Nusbaum C."/>
            <person name="Kahn D."/>
            <person name="Robinson-Rechavi M."/>
            <person name="Laudet V."/>
            <person name="Schachter V."/>
            <person name="Quetier F."/>
            <person name="Saurin W."/>
            <person name="Scarpelli C."/>
            <person name="Wincker P."/>
            <person name="Lander E.S."/>
            <person name="Weissenbach J."/>
            <person name="Roest Crollius H."/>
        </authorList>
    </citation>
    <scope>NUCLEOTIDE SEQUENCE [LARGE SCALE GENOMIC DNA]</scope>
</reference>
<dbReference type="GO" id="GO:0005737">
    <property type="term" value="C:cytoplasm"/>
    <property type="evidence" value="ECO:0007669"/>
    <property type="project" value="TreeGrafter"/>
</dbReference>
<accession>Q4SGV6</accession>
<dbReference type="Gene3D" id="1.10.418.10">
    <property type="entry name" value="Calponin-like domain"/>
    <property type="match status" value="2"/>
</dbReference>
<dbReference type="KEGG" id="tng:GSTEN00018461G001"/>
<dbReference type="EMBL" id="CAAE01014590">
    <property type="protein sequence ID" value="CAG00126.1"/>
    <property type="molecule type" value="Genomic_DNA"/>
</dbReference>
<evidence type="ECO:0000259" key="7">
    <source>
        <dbReference type="PROSITE" id="PS50021"/>
    </source>
</evidence>
<name>Q4SGV6_TETNG</name>
<dbReference type="PANTHER" id="PTHR47535:SF9">
    <property type="entry name" value="CALPONIN-HOMOLOGY (CH) DOMAIN-CONTAINING PROTEIN"/>
    <property type="match status" value="1"/>
</dbReference>
<dbReference type="PROSITE" id="PS50021">
    <property type="entry name" value="CH"/>
    <property type="match status" value="2"/>
</dbReference>
<dbReference type="GO" id="GO:0051015">
    <property type="term" value="F:actin filament binding"/>
    <property type="evidence" value="ECO:0007669"/>
    <property type="project" value="TreeGrafter"/>
</dbReference>
<comment type="subcellular location">
    <subcellularLocation>
        <location evidence="1">Membrane</location>
    </subcellularLocation>
</comment>
<sequence length="273" mass="30715">ERMAVQARTFTRWINLVLQRSDPPAAVHDLFKDIQDGRILMALLEQLSGSKLLYRFRSPPQRIFRLKNISEVLTFLADKQVKAWWSRLCCDPCSWLNLCLRLPPGAAAPHARLCCCRWRPFCCSPPGLERHPPFPGRSLWTVSVCQAEARLIRSALVQVKQVVGGLPGHDGGTVRALLQRVQRCTSRFGVEVHDFGRSWRSGLAFLALVKSVNPALVDLSASWSREPGENLQQAFAIARSSLDVAPLLEPDDLLGRVTDEPSIITYVSMFFQR</sequence>
<evidence type="ECO:0000256" key="6">
    <source>
        <dbReference type="ARBA" id="ARBA00023203"/>
    </source>
</evidence>
<evidence type="ECO:0000313" key="8">
    <source>
        <dbReference type="EMBL" id="CAG00126.1"/>
    </source>
</evidence>
<organism evidence="8">
    <name type="scientific">Tetraodon nigroviridis</name>
    <name type="common">Spotted green pufferfish</name>
    <name type="synonym">Chelonodon nigroviridis</name>
    <dbReference type="NCBI Taxonomy" id="99883"/>
    <lineage>
        <taxon>Eukaryota</taxon>
        <taxon>Metazoa</taxon>
        <taxon>Chordata</taxon>
        <taxon>Craniata</taxon>
        <taxon>Vertebrata</taxon>
        <taxon>Euteleostomi</taxon>
        <taxon>Actinopterygii</taxon>
        <taxon>Neopterygii</taxon>
        <taxon>Teleostei</taxon>
        <taxon>Neoteleostei</taxon>
        <taxon>Acanthomorphata</taxon>
        <taxon>Eupercaria</taxon>
        <taxon>Tetraodontiformes</taxon>
        <taxon>Tetradontoidea</taxon>
        <taxon>Tetraodontidae</taxon>
        <taxon>Tetraodon</taxon>
    </lineage>
</organism>
<evidence type="ECO:0000256" key="3">
    <source>
        <dbReference type="ARBA" id="ARBA00022737"/>
    </source>
</evidence>
<keyword evidence="6" id="KW-0009">Actin-binding</keyword>
<dbReference type="InterPro" id="IPR001715">
    <property type="entry name" value="CH_dom"/>
</dbReference>